<reference evidence="3 4" key="1">
    <citation type="journal article" date="2013" name="Nat. Genet.">
        <title>The genome of the hydatid tapeworm Echinococcus granulosus.</title>
        <authorList>
            <person name="Zheng H."/>
            <person name="Zhang W."/>
            <person name="Zhang L."/>
            <person name="Zhang Z."/>
            <person name="Li J."/>
            <person name="Lu G."/>
            <person name="Zhu Y."/>
            <person name="Wang Y."/>
            <person name="Huang Y."/>
            <person name="Liu J."/>
            <person name="Kang H."/>
            <person name="Chen J."/>
            <person name="Wang L."/>
            <person name="Chen A."/>
            <person name="Yu S."/>
            <person name="Gao Z."/>
            <person name="Jin L."/>
            <person name="Gu W."/>
            <person name="Wang Z."/>
            <person name="Zhao L."/>
            <person name="Shi B."/>
            <person name="Wen H."/>
            <person name="Lin R."/>
            <person name="Jones M.K."/>
            <person name="Brejova B."/>
            <person name="Vinar T."/>
            <person name="Zhao G."/>
            <person name="McManus D.P."/>
            <person name="Chen Z."/>
            <person name="Zhou Y."/>
            <person name="Wang S."/>
        </authorList>
    </citation>
    <scope>NUCLEOTIDE SEQUENCE [LARGE SCALE GENOMIC DNA]</scope>
</reference>
<evidence type="ECO:0000313" key="3">
    <source>
        <dbReference type="EMBL" id="EUB63133.1"/>
    </source>
</evidence>
<feature type="coiled-coil region" evidence="1">
    <location>
        <begin position="203"/>
        <end position="237"/>
    </location>
</feature>
<sequence>MSVTELIHNFYEEETVLLLDIFARPSWLTALQRSIRWEVQELQSQRQLATSQSDINRLEGLIHQLVEETAEKDRKYQDLQKQYFAREQRLRTSLGRPRSRVAGSVSLAERENLLKKVIALKKERDDLYERLKHSENERTNVQSQLARQNDLFERTSAITKLVERYGFDRKLDGEFFQWRPLVAKSGAPDYKLQLQLSQQKEKIEYLEGLTRRQERQIAKMEEENVDLTEAMKEKEAAWKNYAKRSPAKPKVLNTETTGVQTHLPETSSGDDLQQTRCLLNKVRSQIVQLKAEHVIELAKLNAKERSPPPQMPKSPSAAPRNDAEILYRLSDLEANLCSQVEANSNKLEAALGEITRLRARSNQDEKAVVMACVSDLKADLQNRDEQIQKLVSTVKESKDQATSAMEECTGLRKELEKKRVEVQKAQKELQKQMQAQSATREQTSEAVEQLSKKVKSLTSQLEKKNEIHQRLNSRISEVESANSKLLAELQTKKVSTVDKAFVSQLTERIRKLELENAKLRAPASAQVAGSTHNFRADAATGEAQQGSEEDLKLVLKQLKLAQRERDAARKQLLKTDANLKRTEKHNRLLLNRLRLQPGEGSYLRSWARSTPNRTTNTSAKELAPIQLRQELNVAREDNAKLKIRNAKLEASVARLEEQLQQLKMTRPYGPSLDKVDTAAKGKQPSGTTGKTAAELEVVIIKMKSILDRTLGENARLKRLLTHTTNRASLQSLQSENRRLRERLEQAEDATGAALAEHQIESDRSLAHLTSEYDKLRAQLLKVFLLKRAYDKWSFGSGV</sequence>
<dbReference type="KEGG" id="egl:EGR_01937"/>
<dbReference type="Proteomes" id="UP000019149">
    <property type="component" value="Unassembled WGS sequence"/>
</dbReference>
<dbReference type="OMA" id="CSQVEAN"/>
<feature type="region of interest" description="Disordered" evidence="2">
    <location>
        <begin position="300"/>
        <end position="320"/>
    </location>
</feature>
<dbReference type="CTD" id="36337652"/>
<dbReference type="GeneID" id="36337652"/>
<feature type="coiled-coil region" evidence="1">
    <location>
        <begin position="48"/>
        <end position="82"/>
    </location>
</feature>
<accession>W6UPG2</accession>
<dbReference type="AlphaFoldDB" id="W6UPG2"/>
<feature type="coiled-coil region" evidence="1">
    <location>
        <begin position="631"/>
        <end position="665"/>
    </location>
</feature>
<feature type="coiled-coil region" evidence="1">
    <location>
        <begin position="551"/>
        <end position="578"/>
    </location>
</feature>
<feature type="coiled-coil region" evidence="1">
    <location>
        <begin position="729"/>
        <end position="756"/>
    </location>
</feature>
<name>W6UPG2_ECHGR</name>
<proteinExistence type="predicted"/>
<keyword evidence="1" id="KW-0175">Coiled coil</keyword>
<comment type="caution">
    <text evidence="3">The sequence shown here is derived from an EMBL/GenBank/DDBJ whole genome shotgun (WGS) entry which is preliminary data.</text>
</comment>
<evidence type="ECO:0000313" key="4">
    <source>
        <dbReference type="Proteomes" id="UP000019149"/>
    </source>
</evidence>
<keyword evidence="4" id="KW-1185">Reference proteome</keyword>
<protein>
    <submittedName>
        <fullName evidence="3">Uncharacterized protein</fullName>
    </submittedName>
</protein>
<organism evidence="3 4">
    <name type="scientific">Echinococcus granulosus</name>
    <name type="common">Hydatid tapeworm</name>
    <dbReference type="NCBI Taxonomy" id="6210"/>
    <lineage>
        <taxon>Eukaryota</taxon>
        <taxon>Metazoa</taxon>
        <taxon>Spiralia</taxon>
        <taxon>Lophotrochozoa</taxon>
        <taxon>Platyhelminthes</taxon>
        <taxon>Cestoda</taxon>
        <taxon>Eucestoda</taxon>
        <taxon>Cyclophyllidea</taxon>
        <taxon>Taeniidae</taxon>
        <taxon>Echinococcus</taxon>
        <taxon>Echinococcus granulosus group</taxon>
    </lineage>
</organism>
<evidence type="ECO:0000256" key="1">
    <source>
        <dbReference type="SAM" id="Coils"/>
    </source>
</evidence>
<feature type="coiled-coil region" evidence="1">
    <location>
        <begin position="394"/>
        <end position="488"/>
    </location>
</feature>
<gene>
    <name evidence="3" type="ORF">EGR_01937</name>
</gene>
<dbReference type="OrthoDB" id="6351660at2759"/>
<dbReference type="EMBL" id="APAU02000008">
    <property type="protein sequence ID" value="EUB63133.1"/>
    <property type="molecule type" value="Genomic_DNA"/>
</dbReference>
<dbReference type="RefSeq" id="XP_024354329.1">
    <property type="nucleotide sequence ID" value="XM_024491186.1"/>
</dbReference>
<evidence type="ECO:0000256" key="2">
    <source>
        <dbReference type="SAM" id="MobiDB-lite"/>
    </source>
</evidence>
<feature type="region of interest" description="Disordered" evidence="2">
    <location>
        <begin position="667"/>
        <end position="688"/>
    </location>
</feature>
<feature type="coiled-coil region" evidence="1">
    <location>
        <begin position="110"/>
        <end position="151"/>
    </location>
</feature>